<dbReference type="Pfam" id="PF14281">
    <property type="entry name" value="PDDEXK_4"/>
    <property type="match status" value="1"/>
</dbReference>
<evidence type="ECO:0000313" key="1">
    <source>
        <dbReference type="EMBL" id="MFC3530075.1"/>
    </source>
</evidence>
<evidence type="ECO:0000313" key="2">
    <source>
        <dbReference type="Proteomes" id="UP001595721"/>
    </source>
</evidence>
<sequence length="257" mass="28842">MNESHSAVTRENLTSFFSDYIAAHGNDANVLDLPQRLEKFFQELPYFSPTDEITAPPSPIASDLAHFFATIQAPLKAEKERGGFLNFWSIAGLNGYEVRTAGALAGLWHYDFGGEVSRTFVGNYLERVIPGRNWEEELRRGYNVYTEVNPLGDVADRVDLLVETDRSLVGIEIKIRAGLGERQLERYELALKARAVHIGKSPFLIFLAPYQAQSPGVYLSTWKDVSASARLATICRSESWAITHHIIAQFGEHVFNH</sequence>
<dbReference type="EMBL" id="JBHRXJ010000018">
    <property type="protein sequence ID" value="MFC3530075.1"/>
    <property type="molecule type" value="Genomic_DNA"/>
</dbReference>
<comment type="caution">
    <text evidence="1">The sequence shown here is derived from an EMBL/GenBank/DDBJ whole genome shotgun (WGS) entry which is preliminary data.</text>
</comment>
<reference evidence="2" key="1">
    <citation type="journal article" date="2019" name="Int. J. Syst. Evol. Microbiol.">
        <title>The Global Catalogue of Microorganisms (GCM) 10K type strain sequencing project: providing services to taxonomists for standard genome sequencing and annotation.</title>
        <authorList>
            <consortium name="The Broad Institute Genomics Platform"/>
            <consortium name="The Broad Institute Genome Sequencing Center for Infectious Disease"/>
            <person name="Wu L."/>
            <person name="Ma J."/>
        </authorList>
    </citation>
    <scope>NUCLEOTIDE SEQUENCE [LARGE SCALE GENOMIC DNA]</scope>
    <source>
        <strain evidence="2">KCTC 42899</strain>
    </source>
</reference>
<proteinExistence type="predicted"/>
<keyword evidence="2" id="KW-1185">Reference proteome</keyword>
<dbReference type="Proteomes" id="UP001595721">
    <property type="component" value="Unassembled WGS sequence"/>
</dbReference>
<dbReference type="RefSeq" id="WP_377746217.1">
    <property type="nucleotide sequence ID" value="NZ_JBHRXJ010000018.1"/>
</dbReference>
<gene>
    <name evidence="1" type="ORF">ACFOMH_18045</name>
</gene>
<name>A0ABV7R7A4_9RHOB</name>
<protein>
    <submittedName>
        <fullName evidence="1">PD-(D/E)XK nuclease family protein</fullName>
    </submittedName>
</protein>
<dbReference type="InterPro" id="IPR029470">
    <property type="entry name" value="PDDEXK_4"/>
</dbReference>
<organism evidence="1 2">
    <name type="scientific">Paracoccus mangrovi</name>
    <dbReference type="NCBI Taxonomy" id="1715645"/>
    <lineage>
        <taxon>Bacteria</taxon>
        <taxon>Pseudomonadati</taxon>
        <taxon>Pseudomonadota</taxon>
        <taxon>Alphaproteobacteria</taxon>
        <taxon>Rhodobacterales</taxon>
        <taxon>Paracoccaceae</taxon>
        <taxon>Paracoccus</taxon>
    </lineage>
</organism>
<accession>A0ABV7R7A4</accession>